<dbReference type="Proteomes" id="UP001732780">
    <property type="component" value="Chromosome 28"/>
</dbReference>
<reference evidence="2" key="1">
    <citation type="submission" date="2025-08" db="UniProtKB">
        <authorList>
            <consortium name="RefSeq"/>
        </authorList>
    </citation>
    <scope>IDENTIFICATION</scope>
    <source>
        <tissue evidence="2">Blood</tissue>
    </source>
</reference>
<sequence length="328" mass="35379">MDGLLRQSDEDVRLWCPSMQEVTEVVHSLGTHDPALPPPGPFPHSGSMLKSAASPRWSEQQDTPREAALDISLSCICKFLTLCALAQPGTYTDRHLLGLMELLCRASLDVGLRLLPKTDLQQLLLLLLENIREWPGKLRHLCCTLSQASDHHHNLLALVQLFLDVTSRSRQLRSQLSLLIIARLLGRQEMLPLWQEKAQVSRASAPAGAWGNPRPAGSCCFSGRLGASGQGSQAVLTQPALEPHAAVIPGAVPGLRDLTARLGETTKGQCPARPQGLLPVSQPPDTGRGGGQLPGHCSRPTRPALQCLESRLMEQGRGGPALLALGRK</sequence>
<evidence type="ECO:0000313" key="1">
    <source>
        <dbReference type="Proteomes" id="UP001732780"/>
    </source>
</evidence>
<accession>A0AC58PLK5</accession>
<organism evidence="1 2">
    <name type="scientific">Camelus bactrianus</name>
    <name type="common">Bactrian camel</name>
    <dbReference type="NCBI Taxonomy" id="9837"/>
    <lineage>
        <taxon>Eukaryota</taxon>
        <taxon>Metazoa</taxon>
        <taxon>Chordata</taxon>
        <taxon>Craniata</taxon>
        <taxon>Vertebrata</taxon>
        <taxon>Euteleostomi</taxon>
        <taxon>Mammalia</taxon>
        <taxon>Eutheria</taxon>
        <taxon>Laurasiatheria</taxon>
        <taxon>Artiodactyla</taxon>
        <taxon>Tylopoda</taxon>
        <taxon>Camelidae</taxon>
        <taxon>Camelus</taxon>
    </lineage>
</organism>
<dbReference type="RefSeq" id="XP_074210911.1">
    <property type="nucleotide sequence ID" value="XM_074354810.1"/>
</dbReference>
<protein>
    <submittedName>
        <fullName evidence="2">Protein FAM178B isoform X2</fullName>
    </submittedName>
</protein>
<gene>
    <name evidence="2" type="primary">FAM178B</name>
</gene>
<name>A0AC58PLK5_CAMBA</name>
<proteinExistence type="predicted"/>
<evidence type="ECO:0000313" key="2">
    <source>
        <dbReference type="RefSeq" id="XP_074210911.1"/>
    </source>
</evidence>
<keyword evidence="1" id="KW-1185">Reference proteome</keyword>